<dbReference type="Proteomes" id="UP001595989">
    <property type="component" value="Unassembled WGS sequence"/>
</dbReference>
<dbReference type="SUPFAM" id="SSF55729">
    <property type="entry name" value="Acyl-CoA N-acyltransferases (Nat)"/>
    <property type="match status" value="1"/>
</dbReference>
<dbReference type="EMBL" id="JBHSFU010000015">
    <property type="protein sequence ID" value="MFC4560155.1"/>
    <property type="molecule type" value="Genomic_DNA"/>
</dbReference>
<keyword evidence="3" id="KW-1185">Reference proteome</keyword>
<keyword evidence="2" id="KW-0012">Acyltransferase</keyword>
<dbReference type="Pfam" id="PF00583">
    <property type="entry name" value="Acetyltransf_1"/>
    <property type="match status" value="1"/>
</dbReference>
<name>A0ABV9DMU7_9BACI</name>
<comment type="caution">
    <text evidence="2">The sequence shown here is derived from an EMBL/GenBank/DDBJ whole genome shotgun (WGS) entry which is preliminary data.</text>
</comment>
<evidence type="ECO:0000259" key="1">
    <source>
        <dbReference type="PROSITE" id="PS51186"/>
    </source>
</evidence>
<dbReference type="Gene3D" id="3.40.630.30">
    <property type="match status" value="1"/>
</dbReference>
<keyword evidence="2" id="KW-0808">Transferase</keyword>
<dbReference type="InterPro" id="IPR000182">
    <property type="entry name" value="GNAT_dom"/>
</dbReference>
<dbReference type="RefSeq" id="WP_390299739.1">
    <property type="nucleotide sequence ID" value="NZ_JBHSFU010000015.1"/>
</dbReference>
<dbReference type="CDD" id="cd04301">
    <property type="entry name" value="NAT_SF"/>
    <property type="match status" value="1"/>
</dbReference>
<dbReference type="PROSITE" id="PS51186">
    <property type="entry name" value="GNAT"/>
    <property type="match status" value="1"/>
</dbReference>
<protein>
    <submittedName>
        <fullName evidence="2">GNAT family N-acetyltransferase</fullName>
        <ecNumber evidence="2">2.3.1.-</ecNumber>
    </submittedName>
</protein>
<organism evidence="2 3">
    <name type="scientific">Virgibacillus kekensis</name>
    <dbReference type="NCBI Taxonomy" id="202261"/>
    <lineage>
        <taxon>Bacteria</taxon>
        <taxon>Bacillati</taxon>
        <taxon>Bacillota</taxon>
        <taxon>Bacilli</taxon>
        <taxon>Bacillales</taxon>
        <taxon>Bacillaceae</taxon>
        <taxon>Virgibacillus</taxon>
    </lineage>
</organism>
<reference evidence="3" key="1">
    <citation type="journal article" date="2019" name="Int. J. Syst. Evol. Microbiol.">
        <title>The Global Catalogue of Microorganisms (GCM) 10K type strain sequencing project: providing services to taxonomists for standard genome sequencing and annotation.</title>
        <authorList>
            <consortium name="The Broad Institute Genomics Platform"/>
            <consortium name="The Broad Institute Genome Sequencing Center for Infectious Disease"/>
            <person name="Wu L."/>
            <person name="Ma J."/>
        </authorList>
    </citation>
    <scope>NUCLEOTIDE SEQUENCE [LARGE SCALE GENOMIC DNA]</scope>
    <source>
        <strain evidence="3">CGMCC 4.7426</strain>
    </source>
</reference>
<proteinExistence type="predicted"/>
<sequence length="157" mass="18180">MDYNVEVLLENNEEFAGYLKNRIKEFNNIHSAHHKNVRKAGSTQYINIIVSQNSDWVGGISADVYWGWLEINDFWFNEELRGRGFGKTLLQKTEEIAIDKGAQKSLLTTFDFQARNFYTKYGYEVVGEIKDYPPGSSYFTMVKTLVKEGTGWQKKNT</sequence>
<dbReference type="PANTHER" id="PTHR43259">
    <property type="entry name" value="SPT10P"/>
    <property type="match status" value="1"/>
</dbReference>
<gene>
    <name evidence="2" type="ORF">ACFO3D_18515</name>
</gene>
<dbReference type="InterPro" id="IPR016181">
    <property type="entry name" value="Acyl_CoA_acyltransferase"/>
</dbReference>
<dbReference type="PANTHER" id="PTHR43259:SF1">
    <property type="entry name" value="N-ACETYLTRANSFERASE DOMAIN-CONTAINING PROTEIN"/>
    <property type="match status" value="1"/>
</dbReference>
<feature type="domain" description="N-acetyltransferase" evidence="1">
    <location>
        <begin position="1"/>
        <end position="146"/>
    </location>
</feature>
<dbReference type="EC" id="2.3.1.-" evidence="2"/>
<accession>A0ABV9DMU7</accession>
<dbReference type="InterPro" id="IPR052829">
    <property type="entry name" value="N-acetyltransferase_domain"/>
</dbReference>
<evidence type="ECO:0000313" key="2">
    <source>
        <dbReference type="EMBL" id="MFC4560155.1"/>
    </source>
</evidence>
<evidence type="ECO:0000313" key="3">
    <source>
        <dbReference type="Proteomes" id="UP001595989"/>
    </source>
</evidence>
<dbReference type="GO" id="GO:0016746">
    <property type="term" value="F:acyltransferase activity"/>
    <property type="evidence" value="ECO:0007669"/>
    <property type="project" value="UniProtKB-KW"/>
</dbReference>